<evidence type="ECO:0000313" key="3">
    <source>
        <dbReference type="Proteomes" id="UP000033882"/>
    </source>
</evidence>
<feature type="transmembrane region" description="Helical" evidence="1">
    <location>
        <begin position="67"/>
        <end position="85"/>
    </location>
</feature>
<dbReference type="PROSITE" id="PS51257">
    <property type="entry name" value="PROKAR_LIPOPROTEIN"/>
    <property type="match status" value="1"/>
</dbReference>
<gene>
    <name evidence="2" type="ORF">UY19_C0017G0019</name>
</gene>
<accession>A0A0G1WG02</accession>
<keyword evidence="1" id="KW-1133">Transmembrane helix</keyword>
<feature type="transmembrane region" description="Helical" evidence="1">
    <location>
        <begin position="9"/>
        <end position="31"/>
    </location>
</feature>
<dbReference type="Proteomes" id="UP000033882">
    <property type="component" value="Unassembled WGS sequence"/>
</dbReference>
<name>A0A0G1WG02_9BACT</name>
<protein>
    <submittedName>
        <fullName evidence="2">Uncharacterized protein</fullName>
    </submittedName>
</protein>
<evidence type="ECO:0000313" key="2">
    <source>
        <dbReference type="EMBL" id="KKU89253.1"/>
    </source>
</evidence>
<dbReference type="EMBL" id="LCPB01000017">
    <property type="protein sequence ID" value="KKU89253.1"/>
    <property type="molecule type" value="Genomic_DNA"/>
</dbReference>
<organism evidence="2 3">
    <name type="scientific">Candidatus Wolfebacteria bacterium GW2011_GWA2_47_9b</name>
    <dbReference type="NCBI Taxonomy" id="1619005"/>
    <lineage>
        <taxon>Bacteria</taxon>
        <taxon>Candidatus Wolfeibacteriota</taxon>
    </lineage>
</organism>
<sequence length="86" mass="9456">MLTKEEKEAFLAGVSITLFVLGIACVACAVIDRASNFPYEESMFGFLGGGFGVLAIIFHRADAVLRWACRLLAVMFIAMALSPFWY</sequence>
<dbReference type="AlphaFoldDB" id="A0A0G1WG02"/>
<evidence type="ECO:0000256" key="1">
    <source>
        <dbReference type="SAM" id="Phobius"/>
    </source>
</evidence>
<keyword evidence="1" id="KW-0812">Transmembrane</keyword>
<proteinExistence type="predicted"/>
<feature type="transmembrane region" description="Helical" evidence="1">
    <location>
        <begin position="43"/>
        <end position="60"/>
    </location>
</feature>
<comment type="caution">
    <text evidence="2">The sequence shown here is derived from an EMBL/GenBank/DDBJ whole genome shotgun (WGS) entry which is preliminary data.</text>
</comment>
<reference evidence="2 3" key="1">
    <citation type="journal article" date="2015" name="Nature">
        <title>rRNA introns, odd ribosomes, and small enigmatic genomes across a large radiation of phyla.</title>
        <authorList>
            <person name="Brown C.T."/>
            <person name="Hug L.A."/>
            <person name="Thomas B.C."/>
            <person name="Sharon I."/>
            <person name="Castelle C.J."/>
            <person name="Singh A."/>
            <person name="Wilkins M.J."/>
            <person name="Williams K.H."/>
            <person name="Banfield J.F."/>
        </authorList>
    </citation>
    <scope>NUCLEOTIDE SEQUENCE [LARGE SCALE GENOMIC DNA]</scope>
</reference>
<keyword evidence="1" id="KW-0472">Membrane</keyword>